<evidence type="ECO:0000313" key="2">
    <source>
        <dbReference type="EMBL" id="KAG2277784.1"/>
    </source>
</evidence>
<evidence type="ECO:0008006" key="4">
    <source>
        <dbReference type="Google" id="ProtNLM"/>
    </source>
</evidence>
<dbReference type="OrthoDB" id="671439at2759"/>
<reference evidence="2 3" key="1">
    <citation type="submission" date="2020-02" db="EMBL/GenBank/DDBJ databases">
        <authorList>
            <person name="Ma Q."/>
            <person name="Huang Y."/>
            <person name="Song X."/>
            <person name="Pei D."/>
        </authorList>
    </citation>
    <scope>NUCLEOTIDE SEQUENCE [LARGE SCALE GENOMIC DNA]</scope>
    <source>
        <strain evidence="2">Sxm20200214</strain>
        <tissue evidence="2">Leaf</tissue>
    </source>
</reference>
<dbReference type="Proteomes" id="UP000886595">
    <property type="component" value="Unassembled WGS sequence"/>
</dbReference>
<comment type="similarity">
    <text evidence="1">Belongs to the plant acyltransferase family.</text>
</comment>
<dbReference type="PANTHER" id="PTHR31642">
    <property type="entry name" value="TRICHOTHECENE 3-O-ACETYLTRANSFERASE"/>
    <property type="match status" value="1"/>
</dbReference>
<dbReference type="PANTHER" id="PTHR31642:SF324">
    <property type="entry name" value="SPERMIDINE HYDROXYCINNAMOYL TRANSFERASE"/>
    <property type="match status" value="1"/>
</dbReference>
<dbReference type="GO" id="GO:0016747">
    <property type="term" value="F:acyltransferase activity, transferring groups other than amino-acyl groups"/>
    <property type="evidence" value="ECO:0007669"/>
    <property type="project" value="TreeGrafter"/>
</dbReference>
<gene>
    <name evidence="2" type="ORF">Bca52824_060339</name>
</gene>
<evidence type="ECO:0000313" key="3">
    <source>
        <dbReference type="Proteomes" id="UP000886595"/>
    </source>
</evidence>
<organism evidence="2 3">
    <name type="scientific">Brassica carinata</name>
    <name type="common">Ethiopian mustard</name>
    <name type="synonym">Abyssinian cabbage</name>
    <dbReference type="NCBI Taxonomy" id="52824"/>
    <lineage>
        <taxon>Eukaryota</taxon>
        <taxon>Viridiplantae</taxon>
        <taxon>Streptophyta</taxon>
        <taxon>Embryophyta</taxon>
        <taxon>Tracheophyta</taxon>
        <taxon>Spermatophyta</taxon>
        <taxon>Magnoliopsida</taxon>
        <taxon>eudicotyledons</taxon>
        <taxon>Gunneridae</taxon>
        <taxon>Pentapetalae</taxon>
        <taxon>rosids</taxon>
        <taxon>malvids</taxon>
        <taxon>Brassicales</taxon>
        <taxon>Brassicaceae</taxon>
        <taxon>Brassiceae</taxon>
        <taxon>Brassica</taxon>
    </lineage>
</organism>
<comment type="caution">
    <text evidence="2">The sequence shown here is derived from an EMBL/GenBank/DDBJ whole genome shotgun (WGS) entry which is preliminary data.</text>
</comment>
<evidence type="ECO:0000256" key="1">
    <source>
        <dbReference type="ARBA" id="ARBA00009861"/>
    </source>
</evidence>
<dbReference type="InterPro" id="IPR050317">
    <property type="entry name" value="Plant_Fungal_Acyltransferase"/>
</dbReference>
<dbReference type="InterPro" id="IPR023213">
    <property type="entry name" value="CAT-like_dom_sf"/>
</dbReference>
<dbReference type="Gene3D" id="3.30.559.10">
    <property type="entry name" value="Chloramphenicol acetyltransferase-like domain"/>
    <property type="match status" value="2"/>
</dbReference>
<keyword evidence="3" id="KW-1185">Reference proteome</keyword>
<dbReference type="Pfam" id="PF02458">
    <property type="entry name" value="Transferase"/>
    <property type="match status" value="1"/>
</dbReference>
<sequence length="452" mass="50710">MAPIIIRNTYTVVAAEPTWTGRFPLAEWDQVGTITHVPTIYFYDKPPDSFQGNVVETLKNSLSRALFHFYPLAGRIRWLPHCRLELDCNAAGVTLIEAESEAELTDFNNFLGTEELGKLVPQVNYKSPIETIPLFLAQVTTFKCGRISLSVKVSHAVVDGQSALHFLSEWGRIARGESLETVPFLDRRVLWAGEQLPPFASSPQYEGEEFEEPPLLIGETDCVEERKKETVVAMLKLSKSQLQKLRSKVNTSEYADPARGFTRYETVTGHVWRCACKARGHSPEQPTGLVISVDARSRVQPPLPVVTLAMLLLMWSQQASQVRELITNELGFAAGKIRKAIKNVTNEYVMTGIEYLKNHEDLKEFQDIHTLGSTEGPFYGNPNLGLVSWLTLPMYGLDFGWGQEVYMGPGTNDLDGNSLLLLDKNEDGSLILATCQQVVHMEAFKKHFYEDI</sequence>
<dbReference type="AlphaFoldDB" id="A0A8X7UGL2"/>
<proteinExistence type="inferred from homology"/>
<accession>A0A8X7UGL2</accession>
<protein>
    <recommendedName>
        <fullName evidence="4">Spermidine hydroxycinnamoyl transferase</fullName>
    </recommendedName>
</protein>
<name>A0A8X7UGL2_BRACI</name>
<dbReference type="EMBL" id="JAAMPC010000012">
    <property type="protein sequence ID" value="KAG2277784.1"/>
    <property type="molecule type" value="Genomic_DNA"/>
</dbReference>